<protein>
    <submittedName>
        <fullName evidence="5">Uncharacterized protein</fullName>
    </submittedName>
</protein>
<sequence length="112" mass="12875">MFPGVIGLFPGSHKTIFSNMEAINEYITKTFVSHLKELDEDDQRSFIDAFLVRQKEEEGNPSTYFHNRNLLSLVRNLFSAGMETTAATLRWGLLLMTKYPEIQGMNLNTDNR</sequence>
<dbReference type="GO" id="GO:0016712">
    <property type="term" value="F:oxidoreductase activity, acting on paired donors, with incorporation or reduction of molecular oxygen, reduced flavin or flavoprotein as one donor, and incorporation of one atom of oxygen"/>
    <property type="evidence" value="ECO:0007669"/>
    <property type="project" value="TreeGrafter"/>
</dbReference>
<keyword evidence="4" id="KW-0408">Iron</keyword>
<dbReference type="PRINTS" id="PR00463">
    <property type="entry name" value="EP450I"/>
</dbReference>
<reference evidence="5" key="1">
    <citation type="submission" date="2017-08" db="EMBL/GenBank/DDBJ databases">
        <title>Assembly of the North American Bullfrog Genome.</title>
        <authorList>
            <person name="Warren R.L."/>
            <person name="Vandervalk B.P."/>
            <person name="Kucuk E."/>
            <person name="Birol I."/>
            <person name="Helbing C."/>
            <person name="Pandoh P."/>
            <person name="Behsaz B."/>
            <person name="Mohamadi H."/>
            <person name="Chu J."/>
            <person name="Jackman S."/>
            <person name="Hammond S.A."/>
            <person name="Veldhoen N."/>
            <person name="Kirk H."/>
            <person name="Zhao Y."/>
            <person name="Coope R."/>
            <person name="Pleasance S."/>
            <person name="Moore R."/>
            <person name="Holt R."/>
        </authorList>
    </citation>
    <scope>NUCLEOTIDE SEQUENCE</scope>
    <source>
        <strain evidence="5">Bruno</strain>
        <tissue evidence="5">Liver</tissue>
    </source>
</reference>
<dbReference type="AlphaFoldDB" id="A0A2G9S7D1"/>
<dbReference type="SUPFAM" id="SSF48264">
    <property type="entry name" value="Cytochrome P450"/>
    <property type="match status" value="1"/>
</dbReference>
<dbReference type="GO" id="GO:0020037">
    <property type="term" value="F:heme binding"/>
    <property type="evidence" value="ECO:0007669"/>
    <property type="project" value="InterPro"/>
</dbReference>
<dbReference type="InterPro" id="IPR001128">
    <property type="entry name" value="Cyt_P450"/>
</dbReference>
<dbReference type="GO" id="GO:0006082">
    <property type="term" value="P:organic acid metabolic process"/>
    <property type="evidence" value="ECO:0007669"/>
    <property type="project" value="TreeGrafter"/>
</dbReference>
<dbReference type="InterPro" id="IPR050182">
    <property type="entry name" value="Cytochrome_P450_fam2"/>
</dbReference>
<comment type="cofactor">
    <cofactor evidence="1">
        <name>heme</name>
        <dbReference type="ChEBI" id="CHEBI:30413"/>
    </cofactor>
</comment>
<evidence type="ECO:0000256" key="4">
    <source>
        <dbReference type="ARBA" id="ARBA00023004"/>
    </source>
</evidence>
<dbReference type="GO" id="GO:0005506">
    <property type="term" value="F:iron ion binding"/>
    <property type="evidence" value="ECO:0007669"/>
    <property type="project" value="InterPro"/>
</dbReference>
<evidence type="ECO:0000256" key="3">
    <source>
        <dbReference type="ARBA" id="ARBA00022723"/>
    </source>
</evidence>
<comment type="similarity">
    <text evidence="2">Belongs to the cytochrome P450 family.</text>
</comment>
<accession>A0A2G9S7D1</accession>
<dbReference type="InterPro" id="IPR002401">
    <property type="entry name" value="Cyt_P450_E_grp-I"/>
</dbReference>
<feature type="non-terminal residue" evidence="5">
    <location>
        <position position="112"/>
    </location>
</feature>
<organism evidence="5">
    <name type="scientific">Aquarana catesbeiana</name>
    <name type="common">American bullfrog</name>
    <name type="synonym">Rana catesbeiana</name>
    <dbReference type="NCBI Taxonomy" id="8400"/>
    <lineage>
        <taxon>Eukaryota</taxon>
        <taxon>Metazoa</taxon>
        <taxon>Chordata</taxon>
        <taxon>Craniata</taxon>
        <taxon>Vertebrata</taxon>
        <taxon>Euteleostomi</taxon>
        <taxon>Amphibia</taxon>
        <taxon>Batrachia</taxon>
        <taxon>Anura</taxon>
        <taxon>Neobatrachia</taxon>
        <taxon>Ranoidea</taxon>
        <taxon>Ranidae</taxon>
        <taxon>Aquarana</taxon>
    </lineage>
</organism>
<dbReference type="EMBL" id="KV926032">
    <property type="protein sequence ID" value="PIO36042.1"/>
    <property type="molecule type" value="Genomic_DNA"/>
</dbReference>
<dbReference type="PANTHER" id="PTHR24300:SF302">
    <property type="entry name" value="CYTOCHROME P450"/>
    <property type="match status" value="1"/>
</dbReference>
<keyword evidence="3" id="KW-0479">Metal-binding</keyword>
<dbReference type="OrthoDB" id="2789670at2759"/>
<evidence type="ECO:0000256" key="2">
    <source>
        <dbReference type="ARBA" id="ARBA00010617"/>
    </source>
</evidence>
<dbReference type="InterPro" id="IPR036396">
    <property type="entry name" value="Cyt_P450_sf"/>
</dbReference>
<dbReference type="GO" id="GO:0006805">
    <property type="term" value="P:xenobiotic metabolic process"/>
    <property type="evidence" value="ECO:0007669"/>
    <property type="project" value="TreeGrafter"/>
</dbReference>
<dbReference type="PANTHER" id="PTHR24300">
    <property type="entry name" value="CYTOCHROME P450 508A4-RELATED"/>
    <property type="match status" value="1"/>
</dbReference>
<dbReference type="Pfam" id="PF00067">
    <property type="entry name" value="p450"/>
    <property type="match status" value="1"/>
</dbReference>
<name>A0A2G9S7D1_AQUCT</name>
<proteinExistence type="inferred from homology"/>
<dbReference type="GO" id="GO:0005737">
    <property type="term" value="C:cytoplasm"/>
    <property type="evidence" value="ECO:0007669"/>
    <property type="project" value="TreeGrafter"/>
</dbReference>
<evidence type="ECO:0000256" key="1">
    <source>
        <dbReference type="ARBA" id="ARBA00001971"/>
    </source>
</evidence>
<gene>
    <name evidence="5" type="ORF">AB205_0057410</name>
</gene>
<dbReference type="Gene3D" id="1.10.630.10">
    <property type="entry name" value="Cytochrome P450"/>
    <property type="match status" value="1"/>
</dbReference>
<evidence type="ECO:0000313" key="5">
    <source>
        <dbReference type="EMBL" id="PIO36042.1"/>
    </source>
</evidence>